<proteinExistence type="predicted"/>
<keyword evidence="4" id="KW-1185">Reference proteome</keyword>
<dbReference type="InterPro" id="IPR019734">
    <property type="entry name" value="TPR_rpt"/>
</dbReference>
<dbReference type="GO" id="GO:0072380">
    <property type="term" value="C:TRC complex"/>
    <property type="evidence" value="ECO:0007669"/>
    <property type="project" value="TreeGrafter"/>
</dbReference>
<keyword evidence="2" id="KW-0802">TPR repeat</keyword>
<dbReference type="AlphaFoldDB" id="A0A9Q5N9Z1"/>
<dbReference type="SUPFAM" id="SSF48452">
    <property type="entry name" value="TPR-like"/>
    <property type="match status" value="1"/>
</dbReference>
<accession>A0A9Q5N9Z1</accession>
<evidence type="ECO:0000256" key="1">
    <source>
        <dbReference type="ARBA" id="ARBA00022737"/>
    </source>
</evidence>
<gene>
    <name evidence="3" type="ORF">A7U60_g6995</name>
</gene>
<evidence type="ECO:0008006" key="5">
    <source>
        <dbReference type="Google" id="ProtNLM"/>
    </source>
</evidence>
<dbReference type="PANTHER" id="PTHR45831:SF2">
    <property type="entry name" value="LD24721P"/>
    <property type="match status" value="1"/>
</dbReference>
<protein>
    <recommendedName>
        <fullName evidence="5">TPR-like protein</fullName>
    </recommendedName>
</protein>
<dbReference type="Proteomes" id="UP000757232">
    <property type="component" value="Unassembled WGS sequence"/>
</dbReference>
<organism evidence="3 4">
    <name type="scientific">Sanghuangporus baumii</name>
    <name type="common">Phellinus baumii</name>
    <dbReference type="NCBI Taxonomy" id="108892"/>
    <lineage>
        <taxon>Eukaryota</taxon>
        <taxon>Fungi</taxon>
        <taxon>Dikarya</taxon>
        <taxon>Basidiomycota</taxon>
        <taxon>Agaricomycotina</taxon>
        <taxon>Agaricomycetes</taxon>
        <taxon>Hymenochaetales</taxon>
        <taxon>Hymenochaetaceae</taxon>
        <taxon>Sanghuangporus</taxon>
    </lineage>
</organism>
<dbReference type="GO" id="GO:0016020">
    <property type="term" value="C:membrane"/>
    <property type="evidence" value="ECO:0007669"/>
    <property type="project" value="TreeGrafter"/>
</dbReference>
<name>A0A9Q5N9Z1_SANBA</name>
<dbReference type="PANTHER" id="PTHR45831">
    <property type="entry name" value="LD24721P"/>
    <property type="match status" value="1"/>
</dbReference>
<dbReference type="Gene3D" id="1.25.40.10">
    <property type="entry name" value="Tetratricopeptide repeat domain"/>
    <property type="match status" value="1"/>
</dbReference>
<dbReference type="InterPro" id="IPR047150">
    <property type="entry name" value="SGT"/>
</dbReference>
<dbReference type="GO" id="GO:0006620">
    <property type="term" value="P:post-translational protein targeting to endoplasmic reticulum membrane"/>
    <property type="evidence" value="ECO:0007669"/>
    <property type="project" value="TreeGrafter"/>
</dbReference>
<dbReference type="SMART" id="SM00028">
    <property type="entry name" value="TPR"/>
    <property type="match status" value="3"/>
</dbReference>
<sequence>MSELDSQLAAKLKEEGNKFFVGKQYSQAHDKYSKALKVGGDNAIIYANRAACCMSLGRYLDACSDARKATVLDPGYAKGWGRLATAEQELGSWDKAIEAYKTALSKLQTKELTAAEKKQKEQYEAGLAISEKKANPEPPKVHRLRAPLASERPYGRATAMLNQRPHECRNSSVNTINMAGNDFEGARAGMRQLKKVRLANGQIGLAGRLDVSWTLIIFTLVADSTLEVLANLTNAVLSDRRSFYIDDPNWTTKYNEQIMLEIQNSQAWTEDGPEVVLKEAQQRVRERGWDAARPALAVTVRGWIMRAFLSAGMKKDYMDAEQFYRNAIDVLERGREIWSDVEKDERGSIFEHTFVFGVRAIHLEAFMQAHASTEGTDPRFSAEVLDKLASDLLHDVDQIRFSIGPFLRTFHGEAFFLAYFIYPAAEACAIKAYSLKHMAKGTSGERHEQLLEESAEYYAQAAHRFPEDDEYHCRSWWLLKTAPLKKTLSLLEDLKKTYPKMQRIWEYSALGLEGRDAMIEKCLNYYDDVRRKIAEGELTEDDSHIPPFQI</sequence>
<keyword evidence="1" id="KW-0677">Repeat</keyword>
<evidence type="ECO:0000256" key="2">
    <source>
        <dbReference type="ARBA" id="ARBA00022803"/>
    </source>
</evidence>
<reference evidence="3" key="1">
    <citation type="submission" date="2016-06" db="EMBL/GenBank/DDBJ databases">
        <title>Draft Genome sequence of the fungus Inonotus baumii.</title>
        <authorList>
            <person name="Zhu H."/>
            <person name="Lin W."/>
        </authorList>
    </citation>
    <scope>NUCLEOTIDE SEQUENCE</scope>
    <source>
        <strain evidence="3">821</strain>
    </source>
</reference>
<evidence type="ECO:0000313" key="4">
    <source>
        <dbReference type="Proteomes" id="UP000757232"/>
    </source>
</evidence>
<comment type="caution">
    <text evidence="3">The sequence shown here is derived from an EMBL/GenBank/DDBJ whole genome shotgun (WGS) entry which is preliminary data.</text>
</comment>
<evidence type="ECO:0000313" key="3">
    <source>
        <dbReference type="EMBL" id="OCB85864.1"/>
    </source>
</evidence>
<dbReference type="InterPro" id="IPR011990">
    <property type="entry name" value="TPR-like_helical_dom_sf"/>
</dbReference>
<dbReference type="OrthoDB" id="2423701at2759"/>
<dbReference type="GO" id="GO:0060090">
    <property type="term" value="F:molecular adaptor activity"/>
    <property type="evidence" value="ECO:0007669"/>
    <property type="project" value="TreeGrafter"/>
</dbReference>
<dbReference type="EMBL" id="LNZH02000206">
    <property type="protein sequence ID" value="OCB85864.1"/>
    <property type="molecule type" value="Genomic_DNA"/>
</dbReference>